<dbReference type="InterPro" id="IPR023214">
    <property type="entry name" value="HAD_sf"/>
</dbReference>
<evidence type="ECO:0000313" key="2">
    <source>
        <dbReference type="Proteomes" id="UP001431572"/>
    </source>
</evidence>
<dbReference type="InterPro" id="IPR000150">
    <property type="entry name" value="Cof"/>
</dbReference>
<evidence type="ECO:0000313" key="1">
    <source>
        <dbReference type="EMBL" id="WJW69990.1"/>
    </source>
</evidence>
<organism evidence="1 2">
    <name type="scientific">Candidatus Chlorohelix allophototropha</name>
    <dbReference type="NCBI Taxonomy" id="3003348"/>
    <lineage>
        <taxon>Bacteria</taxon>
        <taxon>Bacillati</taxon>
        <taxon>Chloroflexota</taxon>
        <taxon>Chloroflexia</taxon>
        <taxon>Candidatus Chloroheliales</taxon>
        <taxon>Candidatus Chloroheliaceae</taxon>
        <taxon>Candidatus Chlorohelix</taxon>
    </lineage>
</organism>
<dbReference type="GO" id="GO:0016787">
    <property type="term" value="F:hydrolase activity"/>
    <property type="evidence" value="ECO:0007669"/>
    <property type="project" value="UniProtKB-KW"/>
</dbReference>
<name>A0ABY9BA52_9CHLR</name>
<keyword evidence="1" id="KW-0614">Plasmid</keyword>
<dbReference type="PANTHER" id="PTHR10000">
    <property type="entry name" value="PHOSPHOSERINE PHOSPHATASE"/>
    <property type="match status" value="1"/>
</dbReference>
<dbReference type="Pfam" id="PF08282">
    <property type="entry name" value="Hydrolase_3"/>
    <property type="match status" value="1"/>
</dbReference>
<dbReference type="CDD" id="cd07516">
    <property type="entry name" value="HAD_Pase"/>
    <property type="match status" value="1"/>
</dbReference>
<geneLocation type="plasmid" evidence="1 2">
    <name>unnamed1</name>
</geneLocation>
<accession>A0ABY9BA52</accession>
<protein>
    <submittedName>
        <fullName evidence="1">Cof-type HAD-IIB family hydrolase</fullName>
    </submittedName>
</protein>
<dbReference type="SFLD" id="SFLDG01140">
    <property type="entry name" value="C2.B:_Phosphomannomutase_and_P"/>
    <property type="match status" value="1"/>
</dbReference>
<keyword evidence="2" id="KW-1185">Reference proteome</keyword>
<proteinExistence type="predicted"/>
<dbReference type="SUPFAM" id="SSF56784">
    <property type="entry name" value="HAD-like"/>
    <property type="match status" value="1"/>
</dbReference>
<dbReference type="PROSITE" id="PS01229">
    <property type="entry name" value="COF_2"/>
    <property type="match status" value="1"/>
</dbReference>
<dbReference type="EMBL" id="CP128401">
    <property type="protein sequence ID" value="WJW69990.1"/>
    <property type="molecule type" value="Genomic_DNA"/>
</dbReference>
<dbReference type="Gene3D" id="3.40.50.1000">
    <property type="entry name" value="HAD superfamily/HAD-like"/>
    <property type="match status" value="1"/>
</dbReference>
<dbReference type="RefSeq" id="WP_341471874.1">
    <property type="nucleotide sequence ID" value="NZ_CP128401.1"/>
</dbReference>
<reference evidence="1" key="1">
    <citation type="journal article" date="2024" name="Nature">
        <title>Anoxygenic phototroph of the Chloroflexota uses a type I reaction centre.</title>
        <authorList>
            <person name="Tsuji J.M."/>
            <person name="Shaw N.A."/>
            <person name="Nagashima S."/>
            <person name="Venkiteswaran J.J."/>
            <person name="Schiff S.L."/>
            <person name="Watanabe T."/>
            <person name="Fukui M."/>
            <person name="Hanada S."/>
            <person name="Tank M."/>
            <person name="Neufeld J.D."/>
        </authorList>
    </citation>
    <scope>NUCLEOTIDE SEQUENCE</scope>
    <source>
        <strain evidence="1">L227-S17</strain>
    </source>
</reference>
<dbReference type="NCBIfam" id="TIGR00099">
    <property type="entry name" value="Cof-subfamily"/>
    <property type="match status" value="1"/>
</dbReference>
<dbReference type="SFLD" id="SFLDS00003">
    <property type="entry name" value="Haloacid_Dehalogenase"/>
    <property type="match status" value="1"/>
</dbReference>
<dbReference type="InterPro" id="IPR036412">
    <property type="entry name" value="HAD-like_sf"/>
</dbReference>
<dbReference type="Proteomes" id="UP001431572">
    <property type="component" value="Plasmid unnamed1"/>
</dbReference>
<keyword evidence="1" id="KW-0378">Hydrolase</keyword>
<dbReference type="Gene3D" id="3.30.1240.10">
    <property type="match status" value="1"/>
</dbReference>
<dbReference type="PANTHER" id="PTHR10000:SF8">
    <property type="entry name" value="HAD SUPERFAMILY HYDROLASE-LIKE, TYPE 3"/>
    <property type="match status" value="1"/>
</dbReference>
<sequence>MSYKLVAIDLDGTLLDEQKKIRPRVKDAIQAAVRAGVVVTLATGRRHLGARAVADELGLEVPLILYCGSLVYDIHSSSALYHKPLPPSFIKEAIAIIRQSGYQPAILQSPLSGERIFLSQNYEDDQFMREYADSGQRQDLIERCSYDELAFVKDALTVVGIGPRAAMSRLLGSLNNGFKCSLFSYPLLSKNLADFHGFDFIQPGVGKGIALAALAEHYGIALSETLAIGDSPNDLDMLKAAGLGVAMGNAAAEVKAVAGAIVSTNEEDGVAEALDRYILKK</sequence>
<gene>
    <name evidence="1" type="ORF">OZ401_004791</name>
</gene>